<evidence type="ECO:0000256" key="2">
    <source>
        <dbReference type="ARBA" id="ARBA00006434"/>
    </source>
</evidence>
<evidence type="ECO:0000256" key="4">
    <source>
        <dbReference type="ARBA" id="ARBA00022692"/>
    </source>
</evidence>
<comment type="subcellular location">
    <subcellularLocation>
        <location evidence="1">Membrane</location>
        <topology evidence="1">Multi-pass membrane protein</topology>
    </subcellularLocation>
</comment>
<evidence type="ECO:0000256" key="12">
    <source>
        <dbReference type="ARBA" id="ARBA00023201"/>
    </source>
</evidence>
<keyword evidence="12" id="KW-0739">Sodium transport</keyword>
<organism evidence="14 15">
    <name type="scientific">Adineta ricciae</name>
    <name type="common">Rotifer</name>
    <dbReference type="NCBI Taxonomy" id="249248"/>
    <lineage>
        <taxon>Eukaryota</taxon>
        <taxon>Metazoa</taxon>
        <taxon>Spiralia</taxon>
        <taxon>Gnathifera</taxon>
        <taxon>Rotifera</taxon>
        <taxon>Eurotatoria</taxon>
        <taxon>Bdelloidea</taxon>
        <taxon>Adinetida</taxon>
        <taxon>Adinetidae</taxon>
        <taxon>Adineta</taxon>
    </lineage>
</organism>
<feature type="transmembrane region" description="Helical" evidence="13">
    <location>
        <begin position="1207"/>
        <end position="1234"/>
    </location>
</feature>
<dbReference type="GO" id="GO:0008292">
    <property type="term" value="P:acetylcholine biosynthetic process"/>
    <property type="evidence" value="ECO:0007669"/>
    <property type="project" value="TreeGrafter"/>
</dbReference>
<dbReference type="EMBL" id="CAJNOJ010000062">
    <property type="protein sequence ID" value="CAF1003434.1"/>
    <property type="molecule type" value="Genomic_DNA"/>
</dbReference>
<dbReference type="PANTHER" id="PTHR45897">
    <property type="entry name" value="HIGH-AFFINITY CHOLINE TRANSPORTER 1"/>
    <property type="match status" value="1"/>
</dbReference>
<keyword evidence="4 13" id="KW-0812">Transmembrane</keyword>
<dbReference type="OrthoDB" id="10039566at2759"/>
<feature type="transmembrane region" description="Helical" evidence="13">
    <location>
        <begin position="1563"/>
        <end position="1587"/>
    </location>
</feature>
<feature type="transmembrane region" description="Helical" evidence="13">
    <location>
        <begin position="1293"/>
        <end position="1314"/>
    </location>
</feature>
<dbReference type="PANTHER" id="PTHR45897:SF4">
    <property type="entry name" value="HIGH-AFFINITY CHOLINE TRANSPORTER 1"/>
    <property type="match status" value="1"/>
</dbReference>
<feature type="transmembrane region" description="Helical" evidence="13">
    <location>
        <begin position="1135"/>
        <end position="1160"/>
    </location>
</feature>
<evidence type="ECO:0000256" key="7">
    <source>
        <dbReference type="ARBA" id="ARBA00022989"/>
    </source>
</evidence>
<feature type="transmembrane region" description="Helical" evidence="13">
    <location>
        <begin position="1396"/>
        <end position="1421"/>
    </location>
</feature>
<feature type="transmembrane region" description="Helical" evidence="13">
    <location>
        <begin position="1539"/>
        <end position="1556"/>
    </location>
</feature>
<keyword evidence="8" id="KW-0915">Sodium</keyword>
<evidence type="ECO:0000256" key="9">
    <source>
        <dbReference type="ARBA" id="ARBA00023065"/>
    </source>
</evidence>
<dbReference type="CDD" id="cd11474">
    <property type="entry name" value="SLC5sbd_CHT"/>
    <property type="match status" value="1"/>
</dbReference>
<dbReference type="GO" id="GO:0005886">
    <property type="term" value="C:plasma membrane"/>
    <property type="evidence" value="ECO:0007669"/>
    <property type="project" value="TreeGrafter"/>
</dbReference>
<evidence type="ECO:0000256" key="1">
    <source>
        <dbReference type="ARBA" id="ARBA00004141"/>
    </source>
</evidence>
<feature type="transmembrane region" description="Helical" evidence="13">
    <location>
        <begin position="1504"/>
        <end position="1533"/>
    </location>
</feature>
<comment type="caution">
    <text evidence="14">The sequence shown here is derived from an EMBL/GenBank/DDBJ whole genome shotgun (WGS) entry which is preliminary data.</text>
</comment>
<dbReference type="Gene3D" id="1.20.1730.10">
    <property type="entry name" value="Sodium/glucose cotransporter"/>
    <property type="match status" value="1"/>
</dbReference>
<feature type="transmembrane region" description="Helical" evidence="13">
    <location>
        <begin position="1321"/>
        <end position="1339"/>
    </location>
</feature>
<keyword evidence="7 13" id="KW-1133">Transmembrane helix</keyword>
<evidence type="ECO:0000256" key="8">
    <source>
        <dbReference type="ARBA" id="ARBA00023053"/>
    </source>
</evidence>
<proteinExistence type="inferred from homology"/>
<keyword evidence="10 13" id="KW-0472">Membrane</keyword>
<evidence type="ECO:0000256" key="5">
    <source>
        <dbReference type="ARBA" id="ARBA00022847"/>
    </source>
</evidence>
<keyword evidence="5" id="KW-0769">Symport</keyword>
<dbReference type="Proteomes" id="UP000663852">
    <property type="component" value="Unassembled WGS sequence"/>
</dbReference>
<evidence type="ECO:0000256" key="10">
    <source>
        <dbReference type="ARBA" id="ARBA00023136"/>
    </source>
</evidence>
<evidence type="ECO:0000256" key="13">
    <source>
        <dbReference type="SAM" id="Phobius"/>
    </source>
</evidence>
<feature type="transmembrane region" description="Helical" evidence="13">
    <location>
        <begin position="1181"/>
        <end position="1201"/>
    </location>
</feature>
<dbReference type="InterPro" id="IPR001734">
    <property type="entry name" value="Na/solute_symporter"/>
</dbReference>
<gene>
    <name evidence="14" type="ORF">EDS130_LOCUS15002</name>
</gene>
<dbReference type="InterPro" id="IPR052244">
    <property type="entry name" value="Choline_transporter"/>
</dbReference>
<accession>A0A814H0F2</accession>
<keyword evidence="11" id="KW-0325">Glycoprotein</keyword>
<evidence type="ECO:0000256" key="11">
    <source>
        <dbReference type="ARBA" id="ARBA00023180"/>
    </source>
</evidence>
<feature type="transmembrane region" description="Helical" evidence="13">
    <location>
        <begin position="1593"/>
        <end position="1614"/>
    </location>
</feature>
<evidence type="ECO:0000256" key="6">
    <source>
        <dbReference type="ARBA" id="ARBA00022979"/>
    </source>
</evidence>
<dbReference type="InterPro" id="IPR022185">
    <property type="entry name" value="DUF3712"/>
</dbReference>
<feature type="transmembrane region" description="Helical" evidence="13">
    <location>
        <begin position="1260"/>
        <end position="1287"/>
    </location>
</feature>
<reference evidence="14" key="1">
    <citation type="submission" date="2021-02" db="EMBL/GenBank/DDBJ databases">
        <authorList>
            <person name="Nowell W R."/>
        </authorList>
    </citation>
    <scope>NUCLEOTIDE SEQUENCE</scope>
</reference>
<comment type="similarity">
    <text evidence="2">Belongs to the sodium:solute symporter (SSF) (TC 2.A.21) family.</text>
</comment>
<evidence type="ECO:0000256" key="3">
    <source>
        <dbReference type="ARBA" id="ARBA00022448"/>
    </source>
</evidence>
<evidence type="ECO:0000313" key="15">
    <source>
        <dbReference type="Proteomes" id="UP000663852"/>
    </source>
</evidence>
<dbReference type="InterPro" id="IPR038377">
    <property type="entry name" value="Na/Glc_symporter_sf"/>
</dbReference>
<dbReference type="GO" id="GO:0005307">
    <property type="term" value="F:choline:sodium symporter activity"/>
    <property type="evidence" value="ECO:0007669"/>
    <property type="project" value="TreeGrafter"/>
</dbReference>
<name>A0A814H0F2_ADIRI</name>
<dbReference type="Pfam" id="PF00474">
    <property type="entry name" value="SSF"/>
    <property type="match status" value="1"/>
</dbReference>
<sequence length="1688" mass="184202">MGGKKSDPSVAYIKTSSKTNDYTDGYERDYVKTSFKNSSDKENIVTSFNDEEEEVNWLDLPMKSSTKKVRLCTMCGRFKGIKMRRKYFILLCIAIILLLILVGALLVLYVIVPAIVRSTIEKVELSFRWINIEDIKNDSFRLRAELELSRTGSIAATILSPLVIHVDDVGVVRNEQSIKITGDDSKPTIVPIDSPFVVTEQRLFDDFTRSLLFESEVVWFLKAKSTIQPISSAMPVYSNIPFNKKVKLDALNGLRNVSIQEVDLRRSTTKNIIVDIVIEIANPSIFTIDLGALQFSLRYNNQSIGYAKSISRNITLVPGSNVVPLTGELQSASSEAYAALSSVIENFLTGKTSRVGAVAGPNATSYSLLASGMEGLSLVVPMPPFDEQLIPSLVFDSMSLIPSATEKTVMLSASITIKINSPLGQQSPLEIQTMDMSVFLYYDNNPVGMLNVSQAPVKQIGHSTFSSQFENKYLLISNTGKAYEKFAQDFITADRATPISFRVAGTASIAGSFALGPLNSKGITVENTVSLVGLEGLRDVRVHSIIVDGEKDNALQLLINTTIGNPGVTDVQLENFELLMADGNTETVIGRVPISVLALKPGSNNIILHGLLAPRQESDLPVVGKFFSAYLNSQTQSVRLFHDLSTATEPTGMDLTVSGLSMSADLDGIQTQLIRQVEVLDFGIEFDRQNVSRVYVTGQLSVLFELPSNVHMTFKALTTSIDYVIRFNNGPSMSHMILHDLPVKHNQTTNELSMSFSKEELIVLDQESFKAFSAQLVLNTSVSITIQGTAAAVAEIEIGHITLTDIPVSDTVKLTGYDRFDKGLLHIDNIDLSGAMSSNELALRVKTKITNPSVVNIRDAGRLSLDLRDVKSGVSLGLVIIDPFYLDPQGNSTILNATGTFAITPSNTVVAHQFISDMICGIDNDVELRGILPNNSVGTSVSLLSTAIAGLQIHATVPGLRNERTLVREILLKKLSGVQIIGIPLGTVKTLSTRLVLKNPFSSSIAVTKMDVRADFGEILNEDKQIGTVTSTTLIKIGPYEEITTDYIEVKITAKLSTMVALLPPLLAGKIPLSLNGTIGVLIDNKLALQDLPLTLLNIVSTQESSVSRIEIERNTNGNKHQPVKYKYTIKSSTMIVHLGGLVAIAIFYILILLVGIWAGKKQKSSEASPDTEEIMLAGRNIGLLVGIFTMTATWVGGAYINGTAEQVFSTGLLACQAPIGYAVSLIVGGLLFAQPMRDAGYVTMLDPFQRKYGQRMGGLLFIPALLGEVFWSAAILSALGATISVIFTDISITASIVLSAAVVIIYTLFGGLYSVAYTDVVQLGFIFIGLWIAVPFAMQHKSVGDIVTTWPEWRGHLDKSQMVEWTDNMLLLIFGGIPWQVYFQRVLSAKSAKKAMYLSFCAAVGCIVLAIPPILIGAIAKSADWNMTDYDIKKDIHSPEVTKLILPLVLLHLCPKFIAFIGLGAVSAAVMSSADSSVLSASSMFARNIWKLVFRDQASEREVLLVMRIGIFLVGIGAACIGILVSSIYVLWYLSSDLVYVILFPQLLCVVYVPHTNTYGSLAAYIVGFFFRFLIGEPLLGIPATIHFGPYIPPKSLCMLISLATILIVSQLVKCLFERRILPPKYDIFHCLVDIPNEILPLRESSTTDELHYRVIRPATGQQYLAEPSMLVNNSFSQSQEGLSAYD</sequence>
<dbReference type="Pfam" id="PF12505">
    <property type="entry name" value="DUF3712"/>
    <property type="match status" value="3"/>
</dbReference>
<keyword evidence="6" id="KW-0530">Neurotransmitter biosynthesis</keyword>
<evidence type="ECO:0000313" key="14">
    <source>
        <dbReference type="EMBL" id="CAF1003434.1"/>
    </source>
</evidence>
<dbReference type="FunFam" id="1.20.1730.10:FF:000008">
    <property type="entry name" value="High affinity choline transporter 1"/>
    <property type="match status" value="1"/>
</dbReference>
<feature type="transmembrane region" description="Helical" evidence="13">
    <location>
        <begin position="87"/>
        <end position="112"/>
    </location>
</feature>
<protein>
    <submittedName>
        <fullName evidence="14">Uncharacterized protein</fullName>
    </submittedName>
</protein>
<keyword evidence="9" id="KW-0406">Ion transport</keyword>
<dbReference type="PROSITE" id="PS50283">
    <property type="entry name" value="NA_SOLUT_SYMP_3"/>
    <property type="match status" value="1"/>
</dbReference>
<feature type="transmembrane region" description="Helical" evidence="13">
    <location>
        <begin position="1366"/>
        <end position="1384"/>
    </location>
</feature>
<keyword evidence="3" id="KW-0813">Transport</keyword>